<evidence type="ECO:0000259" key="1">
    <source>
        <dbReference type="Pfam" id="PF14949"/>
    </source>
</evidence>
<organism>
    <name type="scientific">Pediculus humanus subsp. corporis</name>
    <name type="common">Body louse</name>
    <dbReference type="NCBI Taxonomy" id="121224"/>
    <lineage>
        <taxon>Eukaryota</taxon>
        <taxon>Metazoa</taxon>
        <taxon>Ecdysozoa</taxon>
        <taxon>Arthropoda</taxon>
        <taxon>Hexapoda</taxon>
        <taxon>Insecta</taxon>
        <taxon>Pterygota</taxon>
        <taxon>Neoptera</taxon>
        <taxon>Paraneoptera</taxon>
        <taxon>Psocodea</taxon>
        <taxon>Troctomorpha</taxon>
        <taxon>Phthiraptera</taxon>
        <taxon>Anoplura</taxon>
        <taxon>Pediculidae</taxon>
        <taxon>Pediculus</taxon>
    </lineage>
</organism>
<evidence type="ECO:0000313" key="2">
    <source>
        <dbReference type="EMBL" id="EEB15807.1"/>
    </source>
</evidence>
<dbReference type="PANTHER" id="PTHR46536">
    <property type="entry name" value="ARL14 EFFECTOR PROTEIN"/>
    <property type="match status" value="1"/>
</dbReference>
<dbReference type="KEGG" id="phu:Phum_PHUM390120"/>
<dbReference type="VEuPathDB" id="VectorBase:PHUM390120"/>
<dbReference type="HOGENOM" id="CLU_2515355_0_0_1"/>
<keyword evidence="4" id="KW-1185">Reference proteome</keyword>
<accession>E0VR01</accession>
<dbReference type="Proteomes" id="UP000009046">
    <property type="component" value="Unassembled WGS sequence"/>
</dbReference>
<dbReference type="eggNOG" id="KOG4850">
    <property type="taxonomic scope" value="Eukaryota"/>
</dbReference>
<dbReference type="EnsemblMetazoa" id="PHUM390120-RA">
    <property type="protein sequence ID" value="PHUM390120-PA"/>
    <property type="gene ID" value="PHUM390120"/>
</dbReference>
<proteinExistence type="predicted"/>
<evidence type="ECO:0000313" key="3">
    <source>
        <dbReference type="EnsemblMetazoa" id="PHUM390120-PA"/>
    </source>
</evidence>
<sequence length="85" mass="9720">MAMMLNLESEEVNKKNNSGVNDGVLNFLEKDLCDCLIENCPGCHFPCLKCRSYKCGAECRKWVYEEVENESDAYVTRTDNLMQSV</sequence>
<gene>
    <name evidence="3" type="primary">8237550</name>
    <name evidence="2" type="ORF">Phum_PHUM390120</name>
</gene>
<dbReference type="GeneID" id="8237550"/>
<reference evidence="3" key="3">
    <citation type="submission" date="2021-02" db="UniProtKB">
        <authorList>
            <consortium name="EnsemblMetazoa"/>
        </authorList>
    </citation>
    <scope>IDENTIFICATION</scope>
    <source>
        <strain evidence="3">USDA</strain>
    </source>
</reference>
<evidence type="ECO:0000313" key="4">
    <source>
        <dbReference type="Proteomes" id="UP000009046"/>
    </source>
</evidence>
<dbReference type="CTD" id="8237550"/>
<name>E0VR01_PEDHC</name>
<dbReference type="InterPro" id="IPR029264">
    <property type="entry name" value="ARF7EP_C"/>
</dbReference>
<protein>
    <recommendedName>
        <fullName evidence="1">ARF7 effector protein C-terminal domain-containing protein</fullName>
    </recommendedName>
</protein>
<dbReference type="RefSeq" id="XP_002428545.1">
    <property type="nucleotide sequence ID" value="XM_002428500.1"/>
</dbReference>
<dbReference type="Pfam" id="PF14949">
    <property type="entry name" value="ARF7EP_C"/>
    <property type="match status" value="1"/>
</dbReference>
<reference evidence="2" key="2">
    <citation type="submission" date="2007-04" db="EMBL/GenBank/DDBJ databases">
        <title>The genome of the human body louse.</title>
        <authorList>
            <consortium name="The Human Body Louse Genome Consortium"/>
            <person name="Kirkness E."/>
            <person name="Walenz B."/>
            <person name="Hass B."/>
            <person name="Bruggner R."/>
            <person name="Strausberg R."/>
        </authorList>
    </citation>
    <scope>NUCLEOTIDE SEQUENCE</scope>
    <source>
        <strain evidence="2">USDA</strain>
    </source>
</reference>
<dbReference type="PANTHER" id="PTHR46536:SF3">
    <property type="entry name" value="ARF7 EFFECTOR PROTEIN C-TERMINAL DOMAIN-CONTAINING PROTEIN"/>
    <property type="match status" value="1"/>
</dbReference>
<dbReference type="OrthoDB" id="5984406at2759"/>
<dbReference type="STRING" id="121224.E0VR01"/>
<dbReference type="EMBL" id="DS235442">
    <property type="protein sequence ID" value="EEB15807.1"/>
    <property type="molecule type" value="Genomic_DNA"/>
</dbReference>
<dbReference type="InParanoid" id="E0VR01"/>
<reference evidence="2" key="1">
    <citation type="submission" date="2007-04" db="EMBL/GenBank/DDBJ databases">
        <title>Annotation of Pediculus humanus corporis strain USDA.</title>
        <authorList>
            <person name="Kirkness E."/>
            <person name="Hannick L."/>
            <person name="Hass B."/>
            <person name="Bruggner R."/>
            <person name="Lawson D."/>
            <person name="Bidwell S."/>
            <person name="Joardar V."/>
            <person name="Caler E."/>
            <person name="Walenz B."/>
            <person name="Inman J."/>
            <person name="Schobel S."/>
            <person name="Galinsky K."/>
            <person name="Amedeo P."/>
            <person name="Strausberg R."/>
        </authorList>
    </citation>
    <scope>NUCLEOTIDE SEQUENCE</scope>
    <source>
        <strain evidence="2">USDA</strain>
    </source>
</reference>
<dbReference type="EMBL" id="AAZO01004563">
    <property type="status" value="NOT_ANNOTATED_CDS"/>
    <property type="molecule type" value="Genomic_DNA"/>
</dbReference>
<dbReference type="AlphaFoldDB" id="E0VR01"/>
<feature type="domain" description="ARF7 effector protein C-terminal" evidence="1">
    <location>
        <begin position="9"/>
        <end position="70"/>
    </location>
</feature>